<dbReference type="EMBL" id="CAJVPU010057200">
    <property type="protein sequence ID" value="CAG8771629.1"/>
    <property type="molecule type" value="Genomic_DNA"/>
</dbReference>
<gene>
    <name evidence="1" type="ORF">DHETER_LOCUS15865</name>
</gene>
<protein>
    <submittedName>
        <fullName evidence="1">7629_t:CDS:1</fullName>
    </submittedName>
</protein>
<evidence type="ECO:0000313" key="2">
    <source>
        <dbReference type="Proteomes" id="UP000789702"/>
    </source>
</evidence>
<sequence>QYKETICKCLQQDEHFKSVILDTKYTGSVKNIFTILFDSNFIPDFVRKLENNNDIEFGDWTTDENDCMIRNINYTKKLNNSIGIKSTKCYISDEVLYKDFN</sequence>
<keyword evidence="2" id="KW-1185">Reference proteome</keyword>
<feature type="non-terminal residue" evidence="1">
    <location>
        <position position="1"/>
    </location>
</feature>
<evidence type="ECO:0000313" key="1">
    <source>
        <dbReference type="EMBL" id="CAG8771629.1"/>
    </source>
</evidence>
<comment type="caution">
    <text evidence="1">The sequence shown here is derived from an EMBL/GenBank/DDBJ whole genome shotgun (WGS) entry which is preliminary data.</text>
</comment>
<name>A0ACA9R0E2_9GLOM</name>
<proteinExistence type="predicted"/>
<reference evidence="1" key="1">
    <citation type="submission" date="2021-06" db="EMBL/GenBank/DDBJ databases">
        <authorList>
            <person name="Kallberg Y."/>
            <person name="Tangrot J."/>
            <person name="Rosling A."/>
        </authorList>
    </citation>
    <scope>NUCLEOTIDE SEQUENCE</scope>
    <source>
        <strain evidence="1">IL203A</strain>
    </source>
</reference>
<accession>A0ACA9R0E2</accession>
<organism evidence="1 2">
    <name type="scientific">Dentiscutata heterogama</name>
    <dbReference type="NCBI Taxonomy" id="1316150"/>
    <lineage>
        <taxon>Eukaryota</taxon>
        <taxon>Fungi</taxon>
        <taxon>Fungi incertae sedis</taxon>
        <taxon>Mucoromycota</taxon>
        <taxon>Glomeromycotina</taxon>
        <taxon>Glomeromycetes</taxon>
        <taxon>Diversisporales</taxon>
        <taxon>Gigasporaceae</taxon>
        <taxon>Dentiscutata</taxon>
    </lineage>
</organism>
<dbReference type="Proteomes" id="UP000789702">
    <property type="component" value="Unassembled WGS sequence"/>
</dbReference>
<feature type="non-terminal residue" evidence="1">
    <location>
        <position position="101"/>
    </location>
</feature>